<evidence type="ECO:0000256" key="2">
    <source>
        <dbReference type="ARBA" id="ARBA00008197"/>
    </source>
</evidence>
<accession>A0AAV2SYB5</accession>
<dbReference type="Pfam" id="PF15786">
    <property type="entry name" value="PET117"/>
    <property type="match status" value="1"/>
</dbReference>
<evidence type="ECO:0000256" key="4">
    <source>
        <dbReference type="ARBA" id="ARBA00023128"/>
    </source>
</evidence>
<organism evidence="5 6">
    <name type="scientific">Calicophoron daubneyi</name>
    <name type="common">Rumen fluke</name>
    <name type="synonym">Paramphistomum daubneyi</name>
    <dbReference type="NCBI Taxonomy" id="300641"/>
    <lineage>
        <taxon>Eukaryota</taxon>
        <taxon>Metazoa</taxon>
        <taxon>Spiralia</taxon>
        <taxon>Lophotrochozoa</taxon>
        <taxon>Platyhelminthes</taxon>
        <taxon>Trematoda</taxon>
        <taxon>Digenea</taxon>
        <taxon>Plagiorchiida</taxon>
        <taxon>Pronocephalata</taxon>
        <taxon>Paramphistomoidea</taxon>
        <taxon>Paramphistomidae</taxon>
        <taxon>Calicophoron</taxon>
    </lineage>
</organism>
<keyword evidence="3" id="KW-0809">Transit peptide</keyword>
<dbReference type="PANTHER" id="PTHR28163:SF1">
    <property type="entry name" value="PROTEIN PET117 HOMOLOG, MITOCHONDRIAL"/>
    <property type="match status" value="1"/>
</dbReference>
<dbReference type="GO" id="GO:0033617">
    <property type="term" value="P:mitochondrial respiratory chain complex IV assembly"/>
    <property type="evidence" value="ECO:0007669"/>
    <property type="project" value="TreeGrafter"/>
</dbReference>
<evidence type="ECO:0000256" key="3">
    <source>
        <dbReference type="ARBA" id="ARBA00022946"/>
    </source>
</evidence>
<dbReference type="GO" id="GO:0005739">
    <property type="term" value="C:mitochondrion"/>
    <property type="evidence" value="ECO:0007669"/>
    <property type="project" value="UniProtKB-SubCell"/>
</dbReference>
<proteinExistence type="inferred from homology"/>
<gene>
    <name evidence="5" type="ORF">CDAUBV1_LOCUS1366</name>
</gene>
<comment type="caution">
    <text evidence="5">The sequence shown here is derived from an EMBL/GenBank/DDBJ whole genome shotgun (WGS) entry which is preliminary data.</text>
</comment>
<keyword evidence="4" id="KW-0496">Mitochondrion</keyword>
<dbReference type="AlphaFoldDB" id="A0AAV2SYB5"/>
<comment type="subcellular location">
    <subcellularLocation>
        <location evidence="1">Mitochondrion</location>
    </subcellularLocation>
</comment>
<evidence type="ECO:0000313" key="5">
    <source>
        <dbReference type="EMBL" id="CAL5129909.1"/>
    </source>
</evidence>
<protein>
    <submittedName>
        <fullName evidence="5">Uncharacterized protein</fullName>
    </submittedName>
</protein>
<sequence>MSGNPGHLSARRWAPFMSTTSKITLGLACVFSASIVAYVHIAQALERERLSESVRKEVEREIEEAKRNIPLPPDFEASSSS</sequence>
<dbReference type="InterPro" id="IPR031568">
    <property type="entry name" value="Pet117"/>
</dbReference>
<dbReference type="Proteomes" id="UP001497525">
    <property type="component" value="Unassembled WGS sequence"/>
</dbReference>
<comment type="similarity">
    <text evidence="2">Belongs to the PET117 family.</text>
</comment>
<evidence type="ECO:0000313" key="6">
    <source>
        <dbReference type="Proteomes" id="UP001497525"/>
    </source>
</evidence>
<evidence type="ECO:0000256" key="1">
    <source>
        <dbReference type="ARBA" id="ARBA00004173"/>
    </source>
</evidence>
<name>A0AAV2SYB5_CALDB</name>
<dbReference type="PANTHER" id="PTHR28163">
    <property type="entry name" value="PROTEIN PET117 HOMOLOG, MITOCHONDRIAL"/>
    <property type="match status" value="1"/>
</dbReference>
<dbReference type="EMBL" id="CAXLJL010000056">
    <property type="protein sequence ID" value="CAL5129909.1"/>
    <property type="molecule type" value="Genomic_DNA"/>
</dbReference>
<reference evidence="5" key="1">
    <citation type="submission" date="2024-06" db="EMBL/GenBank/DDBJ databases">
        <authorList>
            <person name="Liu X."/>
            <person name="Lenzi L."/>
            <person name="Haldenby T S."/>
            <person name="Uol C."/>
        </authorList>
    </citation>
    <scope>NUCLEOTIDE SEQUENCE</scope>
</reference>